<evidence type="ECO:0000256" key="2">
    <source>
        <dbReference type="SAM" id="MobiDB-lite"/>
    </source>
</evidence>
<comment type="caution">
    <text evidence="3">The sequence shown here is derived from an EMBL/GenBank/DDBJ whole genome shotgun (WGS) entry which is preliminary data.</text>
</comment>
<evidence type="ECO:0000256" key="1">
    <source>
        <dbReference type="ARBA" id="ARBA00010490"/>
    </source>
</evidence>
<dbReference type="InterPro" id="IPR036883">
    <property type="entry name" value="PDCD5-like_sf"/>
</dbReference>
<sequence length="110" mass="12731">MDKEAFAGLDDQTKQMQMQEQQRREMEERKKGMLEQILTVGARERLNRIAMVRPENAKAVGDIIIRAAQTGQITSQVDEQRLISLLEQLNESTKPKTNITFQRRTIDDDD</sequence>
<reference evidence="3 4" key="1">
    <citation type="submission" date="2015-12" db="EMBL/GenBank/DDBJ databases">
        <title>Dictyostelia acquired genes for synthesis and detection of signals that induce cell-type specialization by lateral gene transfer from prokaryotes.</title>
        <authorList>
            <person name="Gloeckner G."/>
            <person name="Schaap P."/>
        </authorList>
    </citation>
    <scope>NUCLEOTIDE SEQUENCE [LARGE SCALE GENOMIC DNA]</scope>
    <source>
        <strain evidence="3 4">TK</strain>
    </source>
</reference>
<dbReference type="STRING" id="361077.A0A151Z5U4"/>
<keyword evidence="4" id="KW-1185">Reference proteome</keyword>
<dbReference type="EMBL" id="LODT01000041">
    <property type="protein sequence ID" value="KYQ89308.1"/>
    <property type="molecule type" value="Genomic_DNA"/>
</dbReference>
<organism evidence="3 4">
    <name type="scientific">Tieghemostelium lacteum</name>
    <name type="common">Slime mold</name>
    <name type="synonym">Dictyostelium lacteum</name>
    <dbReference type="NCBI Taxonomy" id="361077"/>
    <lineage>
        <taxon>Eukaryota</taxon>
        <taxon>Amoebozoa</taxon>
        <taxon>Evosea</taxon>
        <taxon>Eumycetozoa</taxon>
        <taxon>Dictyostelia</taxon>
        <taxon>Dictyosteliales</taxon>
        <taxon>Raperosteliaceae</taxon>
        <taxon>Tieghemostelium</taxon>
    </lineage>
</organism>
<dbReference type="PANTHER" id="PTHR10840:SF0">
    <property type="entry name" value="PROGRAMMED CELL DEATH PROTEIN 5"/>
    <property type="match status" value="1"/>
</dbReference>
<dbReference type="Gene3D" id="1.10.8.140">
    <property type="entry name" value="PDCD5-like"/>
    <property type="match status" value="1"/>
</dbReference>
<dbReference type="OMA" id="QAENQEN"/>
<accession>A0A151Z5U4</accession>
<evidence type="ECO:0000313" key="3">
    <source>
        <dbReference type="EMBL" id="KYQ89308.1"/>
    </source>
</evidence>
<comment type="similarity">
    <text evidence="1">Belongs to the PDCD5 family.</text>
</comment>
<dbReference type="PIRSF" id="PIRSF015730">
    <property type="entry name" value="TFAR19"/>
    <property type="match status" value="1"/>
</dbReference>
<feature type="compositionally biased region" description="Basic and acidic residues" evidence="2">
    <location>
        <begin position="21"/>
        <end position="30"/>
    </location>
</feature>
<dbReference type="GO" id="GO:0005634">
    <property type="term" value="C:nucleus"/>
    <property type="evidence" value="ECO:0007669"/>
    <property type="project" value="TreeGrafter"/>
</dbReference>
<dbReference type="GO" id="GO:0005829">
    <property type="term" value="C:cytosol"/>
    <property type="evidence" value="ECO:0007669"/>
    <property type="project" value="TreeGrafter"/>
</dbReference>
<feature type="region of interest" description="Disordered" evidence="2">
    <location>
        <begin position="1"/>
        <end position="30"/>
    </location>
</feature>
<dbReference type="Pfam" id="PF01984">
    <property type="entry name" value="dsDNA_bind"/>
    <property type="match status" value="1"/>
</dbReference>
<name>A0A151Z5U4_TIELA</name>
<dbReference type="InterPro" id="IPR002836">
    <property type="entry name" value="PDCD5-like"/>
</dbReference>
<dbReference type="OrthoDB" id="10252486at2759"/>
<dbReference type="AlphaFoldDB" id="A0A151Z5U4"/>
<dbReference type="SUPFAM" id="SSF46950">
    <property type="entry name" value="Double-stranded DNA-binding domain"/>
    <property type="match status" value="1"/>
</dbReference>
<dbReference type="InParanoid" id="A0A151Z5U4"/>
<dbReference type="GO" id="GO:0003677">
    <property type="term" value="F:DNA binding"/>
    <property type="evidence" value="ECO:0007669"/>
    <property type="project" value="InterPro"/>
</dbReference>
<evidence type="ECO:0008006" key="5">
    <source>
        <dbReference type="Google" id="ProtNLM"/>
    </source>
</evidence>
<protein>
    <recommendedName>
        <fullName evidence="5">DNA-binding TFAR19-related protein</fullName>
    </recommendedName>
</protein>
<dbReference type="PANTHER" id="PTHR10840">
    <property type="entry name" value="PROGRAMMED CELL DEATH PROTEIN 5"/>
    <property type="match status" value="1"/>
</dbReference>
<dbReference type="Proteomes" id="UP000076078">
    <property type="component" value="Unassembled WGS sequence"/>
</dbReference>
<evidence type="ECO:0000313" key="4">
    <source>
        <dbReference type="Proteomes" id="UP000076078"/>
    </source>
</evidence>
<proteinExistence type="inferred from homology"/>
<gene>
    <name evidence="3" type="ORF">DLAC_09967</name>
</gene>
<dbReference type="FunCoup" id="A0A151Z5U4">
    <property type="interactions" value="401"/>
</dbReference>